<gene>
    <name evidence="3" type="ORF">CORTU0001_0936</name>
</gene>
<feature type="transmembrane region" description="Helical" evidence="1">
    <location>
        <begin position="6"/>
        <end position="27"/>
    </location>
</feature>
<evidence type="ECO:0000259" key="2">
    <source>
        <dbReference type="Pfam" id="PF04235"/>
    </source>
</evidence>
<protein>
    <recommendedName>
        <fullName evidence="2">DUF418 domain-containing protein</fullName>
    </recommendedName>
</protein>
<keyword evidence="1" id="KW-0472">Membrane</keyword>
<feature type="transmembrane region" description="Helical" evidence="1">
    <location>
        <begin position="61"/>
        <end position="80"/>
    </location>
</feature>
<feature type="transmembrane region" description="Helical" evidence="1">
    <location>
        <begin position="230"/>
        <end position="249"/>
    </location>
</feature>
<dbReference type="Pfam" id="PF04235">
    <property type="entry name" value="DUF418"/>
    <property type="match status" value="1"/>
</dbReference>
<accession>C6R7P3</accession>
<evidence type="ECO:0000313" key="3">
    <source>
        <dbReference type="EMBL" id="EET78013.1"/>
    </source>
</evidence>
<feature type="transmembrane region" description="Helical" evidence="1">
    <location>
        <begin position="92"/>
        <end position="110"/>
    </location>
</feature>
<comment type="caution">
    <text evidence="3">The sequence shown here is derived from an EMBL/GenBank/DDBJ whole genome shotgun (WGS) entry which is preliminary data.</text>
</comment>
<dbReference type="InterPro" id="IPR007349">
    <property type="entry name" value="DUF418"/>
</dbReference>
<feature type="transmembrane region" description="Helical" evidence="1">
    <location>
        <begin position="346"/>
        <end position="368"/>
    </location>
</feature>
<dbReference type="EMBL" id="ACVP01000007">
    <property type="protein sequence ID" value="EET78013.1"/>
    <property type="molecule type" value="Genomic_DNA"/>
</dbReference>
<feature type="transmembrane region" description="Helical" evidence="1">
    <location>
        <begin position="182"/>
        <end position="209"/>
    </location>
</feature>
<feature type="transmembrane region" description="Helical" evidence="1">
    <location>
        <begin position="116"/>
        <end position="131"/>
    </location>
</feature>
<evidence type="ECO:0000313" key="4">
    <source>
        <dbReference type="Proteomes" id="UP000004384"/>
    </source>
</evidence>
<feature type="transmembrane region" description="Helical" evidence="1">
    <location>
        <begin position="143"/>
        <end position="162"/>
    </location>
</feature>
<sequence length="404" mass="43504">MIVPDVARGMALLGIAMANMTTAWIITTDRPGSYFGGIIDGSAWDKAAVVFGAFFVHNRGLPMFSTLLGFGVGLIAMSLWRRGFPVRAARWVIAKRYAFLALMGAVHLVLLFWGDIMFFYGVAGIIIAFLLRKRDSTLLRVAYILFALCALGGVVAFISGAVDPSGVVATEGIGTIESYPDLLLSQLITLGSQAVATPIIVLMYLPVMLVGFVWARQSVLADVPSHRPTLLRWVAVAVIITVVIGALWSLSTLGVIEQRWANAANNANAFIGVFTGPGILAGLALLLQPVQERLSAGAPLPTVLWPFAALGKRSMSGYVGQSILFFFLVHPFTLNFGHDLGAFGQAALAFAVWLVTLIGACVLEVFDLRGPFEAVHRRLSYGPTMQPQLPRAAQAIEKQQMADR</sequence>
<keyword evidence="1" id="KW-1133">Transmembrane helix</keyword>
<feature type="domain" description="DUF418" evidence="2">
    <location>
        <begin position="215"/>
        <end position="382"/>
    </location>
</feature>
<reference evidence="3 4" key="1">
    <citation type="submission" date="2009-06" db="EMBL/GenBank/DDBJ databases">
        <authorList>
            <person name="Dodson R."/>
            <person name="Sebastian Y."/>
            <person name="Madupu R."/>
            <person name="Durkin A.S."/>
            <person name="Torralba M."/>
            <person name="Methe B."/>
            <person name="Sutton G.G."/>
            <person name="Strausberg R.L."/>
            <person name="Nelson K.E."/>
        </authorList>
    </citation>
    <scope>NUCLEOTIDE SEQUENCE [LARGE SCALE GENOMIC DNA]</scope>
    <source>
        <strain evidence="3 4">SK141</strain>
    </source>
</reference>
<dbReference type="PANTHER" id="PTHR30590:SF2">
    <property type="entry name" value="INNER MEMBRANE PROTEIN"/>
    <property type="match status" value="1"/>
</dbReference>
<dbReference type="Proteomes" id="UP000004384">
    <property type="component" value="Unassembled WGS sequence"/>
</dbReference>
<dbReference type="PANTHER" id="PTHR30590">
    <property type="entry name" value="INNER MEMBRANE PROTEIN"/>
    <property type="match status" value="1"/>
</dbReference>
<organism evidence="3 4">
    <name type="scientific">Corynebacterium tuberculostearicum SK141</name>
    <dbReference type="NCBI Taxonomy" id="553206"/>
    <lineage>
        <taxon>Bacteria</taxon>
        <taxon>Bacillati</taxon>
        <taxon>Actinomycetota</taxon>
        <taxon>Actinomycetes</taxon>
        <taxon>Mycobacteriales</taxon>
        <taxon>Corynebacteriaceae</taxon>
        <taxon>Corynebacterium</taxon>
    </lineage>
</organism>
<feature type="transmembrane region" description="Helical" evidence="1">
    <location>
        <begin position="315"/>
        <end position="334"/>
    </location>
</feature>
<proteinExistence type="predicted"/>
<dbReference type="AlphaFoldDB" id="C6R7P3"/>
<keyword evidence="1" id="KW-0812">Transmembrane</keyword>
<dbReference type="InterPro" id="IPR052529">
    <property type="entry name" value="Bact_Transport_Assoc"/>
</dbReference>
<evidence type="ECO:0000256" key="1">
    <source>
        <dbReference type="SAM" id="Phobius"/>
    </source>
</evidence>
<name>C6R7P3_9CORY</name>
<feature type="transmembrane region" description="Helical" evidence="1">
    <location>
        <begin position="269"/>
        <end position="287"/>
    </location>
</feature>